<reference evidence="1" key="1">
    <citation type="submission" date="2020-10" db="EMBL/GenBank/DDBJ databases">
        <authorList>
            <person name="Kikuchi T."/>
        </authorList>
    </citation>
    <scope>NUCLEOTIDE SEQUENCE</scope>
    <source>
        <strain evidence="1">NKZ352</strain>
    </source>
</reference>
<keyword evidence="2" id="KW-1185">Reference proteome</keyword>
<protein>
    <submittedName>
        <fullName evidence="1">Uncharacterized protein</fullName>
    </submittedName>
</protein>
<evidence type="ECO:0000313" key="1">
    <source>
        <dbReference type="EMBL" id="CAD6198004.1"/>
    </source>
</evidence>
<gene>
    <name evidence="1" type="ORF">CAUJ_LOCUS13911</name>
</gene>
<dbReference type="AlphaFoldDB" id="A0A8S1HSW0"/>
<dbReference type="EMBL" id="CAJGYM010000112">
    <property type="protein sequence ID" value="CAD6198004.1"/>
    <property type="molecule type" value="Genomic_DNA"/>
</dbReference>
<comment type="caution">
    <text evidence="1">The sequence shown here is derived from an EMBL/GenBank/DDBJ whole genome shotgun (WGS) entry which is preliminary data.</text>
</comment>
<evidence type="ECO:0000313" key="2">
    <source>
        <dbReference type="Proteomes" id="UP000835052"/>
    </source>
</evidence>
<name>A0A8S1HSW0_9PELO</name>
<sequence length="90" mass="10447">MEIAVDVIWVRWSALPSLAHEQNESFLLATSIDGIIAKSFSNVPKKLEEKIVFRRLFLEIMKDAHRKGKASSLIQRRMSSFTKRISQRLF</sequence>
<accession>A0A8S1HSW0</accession>
<organism evidence="1 2">
    <name type="scientific">Caenorhabditis auriculariae</name>
    <dbReference type="NCBI Taxonomy" id="2777116"/>
    <lineage>
        <taxon>Eukaryota</taxon>
        <taxon>Metazoa</taxon>
        <taxon>Ecdysozoa</taxon>
        <taxon>Nematoda</taxon>
        <taxon>Chromadorea</taxon>
        <taxon>Rhabditida</taxon>
        <taxon>Rhabditina</taxon>
        <taxon>Rhabditomorpha</taxon>
        <taxon>Rhabditoidea</taxon>
        <taxon>Rhabditidae</taxon>
        <taxon>Peloderinae</taxon>
        <taxon>Caenorhabditis</taxon>
    </lineage>
</organism>
<proteinExistence type="predicted"/>
<dbReference type="Proteomes" id="UP000835052">
    <property type="component" value="Unassembled WGS sequence"/>
</dbReference>